<dbReference type="SUPFAM" id="SSF50978">
    <property type="entry name" value="WD40 repeat-like"/>
    <property type="match status" value="1"/>
</dbReference>
<evidence type="ECO:0008006" key="15">
    <source>
        <dbReference type="Google" id="ProtNLM"/>
    </source>
</evidence>
<dbReference type="Pfam" id="PF00400">
    <property type="entry name" value="WD40"/>
    <property type="match status" value="3"/>
</dbReference>
<dbReference type="GO" id="GO:0030688">
    <property type="term" value="C:preribosome, small subunit precursor"/>
    <property type="evidence" value="ECO:0007669"/>
    <property type="project" value="InterPro"/>
</dbReference>
<protein>
    <recommendedName>
        <fullName evidence="15">Protein transport protein SEC13</fullName>
    </recommendedName>
</protein>
<keyword evidence="7" id="KW-0509">mRNA transport</keyword>
<evidence type="ECO:0000313" key="14">
    <source>
        <dbReference type="Proteomes" id="UP000663699"/>
    </source>
</evidence>
<dbReference type="GO" id="GO:0032008">
    <property type="term" value="P:positive regulation of TOR signaling"/>
    <property type="evidence" value="ECO:0007669"/>
    <property type="project" value="TreeGrafter"/>
</dbReference>
<keyword evidence="10" id="KW-0906">Nuclear pore complex</keyword>
<dbReference type="GO" id="GO:0006606">
    <property type="term" value="P:protein import into nucleus"/>
    <property type="evidence" value="ECO:0007669"/>
    <property type="project" value="TreeGrafter"/>
</dbReference>
<dbReference type="InterPro" id="IPR036322">
    <property type="entry name" value="WD40_repeat_dom_sf"/>
</dbReference>
<dbReference type="GO" id="GO:0051028">
    <property type="term" value="P:mRNA transport"/>
    <property type="evidence" value="ECO:0007669"/>
    <property type="project" value="UniProtKB-KW"/>
</dbReference>
<dbReference type="GO" id="GO:0030127">
    <property type="term" value="C:COPII vesicle coat"/>
    <property type="evidence" value="ECO:0007669"/>
    <property type="project" value="TreeGrafter"/>
</dbReference>
<evidence type="ECO:0000313" key="13">
    <source>
        <dbReference type="EMBL" id="QSL66429.1"/>
    </source>
</evidence>
<dbReference type="GO" id="GO:0032527">
    <property type="term" value="P:protein exit from endoplasmic reticulum"/>
    <property type="evidence" value="ECO:0007669"/>
    <property type="project" value="TreeGrafter"/>
</dbReference>
<dbReference type="EMBL" id="CP054543">
    <property type="protein sequence ID" value="QSL66429.1"/>
    <property type="molecule type" value="Genomic_DNA"/>
</dbReference>
<dbReference type="AlphaFoldDB" id="A0A899G4R2"/>
<evidence type="ECO:0000256" key="12">
    <source>
        <dbReference type="PROSITE-ProRule" id="PRU00221"/>
    </source>
</evidence>
<sequence>MIHDAVLDYYGRRLATCSSDKSIRIFEIDGDQQQHVETLRGHDGPVWNVSWAHPKFGVILASGGYDGRVIIWKEINNSWSKLAEHTFHQASVNSVSWAPHELGAILACASSDRRVSVLEFKDDGTWDTRTFPAHSVGCNAVSWSPCTPPASLIRTGKDQDLNFFKKIVTGGSDNLLKIWNFSNEHNNWVIEEVLEGHTDWVRDVDWAPNIGLPKSYIASASQDKTVIIWTKEGDGPWKKTYLSEEPFSDTVWRVNWSLLGNILAVSCGDNLTCEYRQVLKRLTSNDKKTRDSVVELLPSLLSLRPLEYVELLKLWKGLYYSMWMCDRPLAQQKLANDFANLIFKCPSQNSLLFLRAFWETICREWNLIDSLRLDKFYLLIRKNIEGGFRLCMSLDWSEEIVNNYVLLLQDIPLNPTNPKVPNSIRYHILDVYLDELDKFFPVKSKNQNFQIKLLLTPFVNLLEKSSDKYLKKYVSETIFLDKRIESWNNNGNDHNFDNQVSDIDDKNEDSFIEEWYGFDD</sequence>
<dbReference type="PANTHER" id="PTHR11024">
    <property type="entry name" value="NUCLEAR PORE COMPLEX PROTEIN SEC13 / SEH1 FAMILY MEMBER"/>
    <property type="match status" value="1"/>
</dbReference>
<dbReference type="PROSITE" id="PS50294">
    <property type="entry name" value="WD_REPEATS_REGION"/>
    <property type="match status" value="2"/>
</dbReference>
<dbReference type="InterPro" id="IPR010301">
    <property type="entry name" value="RRP1"/>
</dbReference>
<dbReference type="FunFam" id="2.130.10.10:FF:000655">
    <property type="entry name" value="Protein transport protein SEC13"/>
    <property type="match status" value="1"/>
</dbReference>
<dbReference type="InterPro" id="IPR037363">
    <property type="entry name" value="Sec13/Seh1_fam"/>
</dbReference>
<dbReference type="SMART" id="SM00320">
    <property type="entry name" value="WD40"/>
    <property type="match status" value="5"/>
</dbReference>
<dbReference type="GO" id="GO:0006364">
    <property type="term" value="P:rRNA processing"/>
    <property type="evidence" value="ECO:0007669"/>
    <property type="project" value="InterPro"/>
</dbReference>
<keyword evidence="11" id="KW-0539">Nucleus</keyword>
<feature type="repeat" description="WD" evidence="12">
    <location>
        <begin position="39"/>
        <end position="73"/>
    </location>
</feature>
<keyword evidence="5 12" id="KW-0853">WD repeat</keyword>
<gene>
    <name evidence="13" type="ORF">MERGE_000809</name>
</gene>
<dbReference type="PROSITE" id="PS50082">
    <property type="entry name" value="WD_REPEATS_2"/>
    <property type="match status" value="2"/>
</dbReference>
<organism evidence="13 14">
    <name type="scientific">Pneumocystis wakefieldiae</name>
    <dbReference type="NCBI Taxonomy" id="38082"/>
    <lineage>
        <taxon>Eukaryota</taxon>
        <taxon>Fungi</taxon>
        <taxon>Dikarya</taxon>
        <taxon>Ascomycota</taxon>
        <taxon>Taphrinomycotina</taxon>
        <taxon>Pneumocystomycetes</taxon>
        <taxon>Pneumocystaceae</taxon>
        <taxon>Pneumocystis</taxon>
    </lineage>
</organism>
<reference evidence="13" key="1">
    <citation type="submission" date="2020-06" db="EMBL/GenBank/DDBJ databases">
        <title>Genomes of multiple members of Pneumocystis genus reveal paths to human pathogen Pneumocystis jirovecii.</title>
        <authorList>
            <person name="Cisse O.H."/>
            <person name="Ma L."/>
            <person name="Dekker J."/>
            <person name="Khil P."/>
            <person name="Jo J."/>
            <person name="Brenchley J."/>
            <person name="Blair R."/>
            <person name="Pahar B."/>
            <person name="Chabe M."/>
            <person name="Van Rompay K.A."/>
            <person name="Keesler R."/>
            <person name="Sukura A."/>
            <person name="Hirsch V."/>
            <person name="Kutty G."/>
            <person name="Liu Y."/>
            <person name="Peng L."/>
            <person name="Chen J."/>
            <person name="Song J."/>
            <person name="Weissenbacher-Lang C."/>
            <person name="Xu J."/>
            <person name="Upham N.S."/>
            <person name="Stajich J.E."/>
            <person name="Cuomo C.A."/>
            <person name="Cushion M.T."/>
            <person name="Kovacs J.A."/>
        </authorList>
    </citation>
    <scope>NUCLEOTIDE SEQUENCE</scope>
    <source>
        <strain evidence="13">2A</strain>
    </source>
</reference>
<dbReference type="OrthoDB" id="364224at2759"/>
<comment type="similarity">
    <text evidence="2">Belongs to the RRP1 family.</text>
</comment>
<keyword evidence="14" id="KW-1185">Reference proteome</keyword>
<evidence type="ECO:0000256" key="4">
    <source>
        <dbReference type="ARBA" id="ARBA00022448"/>
    </source>
</evidence>
<dbReference type="PANTHER" id="PTHR11024:SF2">
    <property type="entry name" value="PROTEIN SEC13 HOMOLOG"/>
    <property type="match status" value="1"/>
</dbReference>
<evidence type="ECO:0000256" key="3">
    <source>
        <dbReference type="ARBA" id="ARBA00010102"/>
    </source>
</evidence>
<comment type="similarity">
    <text evidence="3">Belongs to the WD repeat SEC13 family.</text>
</comment>
<keyword evidence="4" id="KW-0813">Transport</keyword>
<dbReference type="GO" id="GO:0031080">
    <property type="term" value="C:nuclear pore outer ring"/>
    <property type="evidence" value="ECO:0007669"/>
    <property type="project" value="TreeGrafter"/>
</dbReference>
<evidence type="ECO:0000256" key="11">
    <source>
        <dbReference type="ARBA" id="ARBA00023242"/>
    </source>
</evidence>
<evidence type="ECO:0000256" key="10">
    <source>
        <dbReference type="ARBA" id="ARBA00023132"/>
    </source>
</evidence>
<keyword evidence="9" id="KW-0811">Translocation</keyword>
<dbReference type="Pfam" id="PF05997">
    <property type="entry name" value="Nop52"/>
    <property type="match status" value="1"/>
</dbReference>
<evidence type="ECO:0000256" key="9">
    <source>
        <dbReference type="ARBA" id="ARBA00023010"/>
    </source>
</evidence>
<keyword evidence="6" id="KW-0677">Repeat</keyword>
<comment type="subcellular location">
    <subcellularLocation>
        <location evidence="1">Nucleus</location>
        <location evidence="1">Nuclear pore complex</location>
    </subcellularLocation>
</comment>
<dbReference type="InterPro" id="IPR015943">
    <property type="entry name" value="WD40/YVTN_repeat-like_dom_sf"/>
</dbReference>
<name>A0A899G4R2_9ASCO</name>
<evidence type="ECO:0000256" key="5">
    <source>
        <dbReference type="ARBA" id="ARBA00022574"/>
    </source>
</evidence>
<evidence type="ECO:0000256" key="7">
    <source>
        <dbReference type="ARBA" id="ARBA00022816"/>
    </source>
</evidence>
<evidence type="ECO:0000256" key="1">
    <source>
        <dbReference type="ARBA" id="ARBA00004567"/>
    </source>
</evidence>
<evidence type="ECO:0000256" key="8">
    <source>
        <dbReference type="ARBA" id="ARBA00022927"/>
    </source>
</evidence>
<dbReference type="GO" id="GO:0090114">
    <property type="term" value="P:COPII-coated vesicle budding"/>
    <property type="evidence" value="ECO:0007669"/>
    <property type="project" value="TreeGrafter"/>
</dbReference>
<dbReference type="Gene3D" id="2.130.10.10">
    <property type="entry name" value="YVTN repeat-like/Quinoprotein amine dehydrogenase"/>
    <property type="match status" value="1"/>
</dbReference>
<evidence type="ECO:0000256" key="2">
    <source>
        <dbReference type="ARBA" id="ARBA00006374"/>
    </source>
</evidence>
<accession>A0A899G4R2</accession>
<dbReference type="GO" id="GO:0005198">
    <property type="term" value="F:structural molecule activity"/>
    <property type="evidence" value="ECO:0007669"/>
    <property type="project" value="InterPro"/>
</dbReference>
<feature type="repeat" description="WD" evidence="12">
    <location>
        <begin position="194"/>
        <end position="229"/>
    </location>
</feature>
<dbReference type="InterPro" id="IPR001680">
    <property type="entry name" value="WD40_rpt"/>
</dbReference>
<proteinExistence type="inferred from homology"/>
<dbReference type="Proteomes" id="UP000663699">
    <property type="component" value="Chromosome 12"/>
</dbReference>
<evidence type="ECO:0000256" key="6">
    <source>
        <dbReference type="ARBA" id="ARBA00022737"/>
    </source>
</evidence>
<keyword evidence="8" id="KW-0653">Protein transport</keyword>